<evidence type="ECO:0000313" key="2">
    <source>
        <dbReference type="EMBL" id="MBU5484239.1"/>
    </source>
</evidence>
<dbReference type="Pfam" id="PF09346">
    <property type="entry name" value="SMI1_KNR4"/>
    <property type="match status" value="1"/>
</dbReference>
<keyword evidence="3" id="KW-1185">Reference proteome</keyword>
<dbReference type="EMBL" id="JAHLQF010000002">
    <property type="protein sequence ID" value="MBU5484239.1"/>
    <property type="molecule type" value="Genomic_DNA"/>
</dbReference>
<feature type="domain" description="Knr4/Smi1-like" evidence="1">
    <location>
        <begin position="23"/>
        <end position="118"/>
    </location>
</feature>
<comment type="caution">
    <text evidence="2">The sequence shown here is derived from an EMBL/GenBank/DDBJ whole genome shotgun (WGS) entry which is preliminary data.</text>
</comment>
<proteinExistence type="predicted"/>
<gene>
    <name evidence="2" type="ORF">KQI86_07840</name>
</gene>
<protein>
    <submittedName>
        <fullName evidence="2">SMI1/KNR4 family protein</fullName>
    </submittedName>
</protein>
<dbReference type="InterPro" id="IPR018958">
    <property type="entry name" value="Knr4/Smi1-like_dom"/>
</dbReference>
<dbReference type="Proteomes" id="UP000726170">
    <property type="component" value="Unassembled WGS sequence"/>
</dbReference>
<sequence>MNIVDFNFNGDAGEVEILSINRINLPQDYIEFMKKYNGGEGRIGKGAWLILFPLEELEEINEDYCINEFLPNHCIIGSSGGGELFGVDANGNYFAVPAVSMSDEDKIVLGNTFFKFIQRLDTYLD</sequence>
<organism evidence="2 3">
    <name type="scientific">Clostridium mobile</name>
    <dbReference type="NCBI Taxonomy" id="2841512"/>
    <lineage>
        <taxon>Bacteria</taxon>
        <taxon>Bacillati</taxon>
        <taxon>Bacillota</taxon>
        <taxon>Clostridia</taxon>
        <taxon>Eubacteriales</taxon>
        <taxon>Clostridiaceae</taxon>
        <taxon>Clostridium</taxon>
    </lineage>
</organism>
<evidence type="ECO:0000313" key="3">
    <source>
        <dbReference type="Proteomes" id="UP000726170"/>
    </source>
</evidence>
<name>A0ABS6EIL5_9CLOT</name>
<evidence type="ECO:0000259" key="1">
    <source>
        <dbReference type="Pfam" id="PF09346"/>
    </source>
</evidence>
<reference evidence="2 3" key="1">
    <citation type="submission" date="2021-06" db="EMBL/GenBank/DDBJ databases">
        <authorList>
            <person name="Sun Q."/>
            <person name="Li D."/>
        </authorList>
    </citation>
    <scope>NUCLEOTIDE SEQUENCE [LARGE SCALE GENOMIC DNA]</scope>
    <source>
        <strain evidence="2 3">MSJ-11</strain>
    </source>
</reference>
<accession>A0ABS6EIL5</accession>
<dbReference type="RefSeq" id="WP_216438727.1">
    <property type="nucleotide sequence ID" value="NZ_JAHLQF010000002.1"/>
</dbReference>